<dbReference type="CDD" id="cd19481">
    <property type="entry name" value="RecA-like_protease"/>
    <property type="match status" value="1"/>
</dbReference>
<keyword evidence="3" id="KW-0378">Hydrolase</keyword>
<dbReference type="PANTHER" id="PTHR46411">
    <property type="entry name" value="FAMILY ATPASE, PUTATIVE-RELATED"/>
    <property type="match status" value="1"/>
</dbReference>
<name>A0AAD6NFL7_DREDA</name>
<dbReference type="SMART" id="SM00382">
    <property type="entry name" value="AAA"/>
    <property type="match status" value="1"/>
</dbReference>
<organism evidence="3 4">
    <name type="scientific">Drechslerella dactyloides</name>
    <name type="common">Nematode-trapping fungus</name>
    <name type="synonym">Arthrobotrys dactyloides</name>
    <dbReference type="NCBI Taxonomy" id="74499"/>
    <lineage>
        <taxon>Eukaryota</taxon>
        <taxon>Fungi</taxon>
        <taxon>Dikarya</taxon>
        <taxon>Ascomycota</taxon>
        <taxon>Pezizomycotina</taxon>
        <taxon>Orbiliomycetes</taxon>
        <taxon>Orbiliales</taxon>
        <taxon>Orbiliaceae</taxon>
        <taxon>Drechslerella</taxon>
    </lineage>
</organism>
<feature type="compositionally biased region" description="Acidic residues" evidence="1">
    <location>
        <begin position="25"/>
        <end position="41"/>
    </location>
</feature>
<dbReference type="Pfam" id="PF00004">
    <property type="entry name" value="AAA"/>
    <property type="match status" value="1"/>
</dbReference>
<dbReference type="EMBL" id="JAQGDS010000012">
    <property type="protein sequence ID" value="KAJ6256480.1"/>
    <property type="molecule type" value="Genomic_DNA"/>
</dbReference>
<feature type="domain" description="AAA+ ATPase" evidence="2">
    <location>
        <begin position="463"/>
        <end position="588"/>
    </location>
</feature>
<protein>
    <submittedName>
        <fullName evidence="3">ATP-dependent zinc metalloprotease FtsH</fullName>
    </submittedName>
</protein>
<gene>
    <name evidence="3" type="ORF">Dda_8342</name>
</gene>
<evidence type="ECO:0000259" key="2">
    <source>
        <dbReference type="SMART" id="SM00382"/>
    </source>
</evidence>
<accession>A0AAD6NFL7</accession>
<dbReference type="Gene3D" id="3.40.50.300">
    <property type="entry name" value="P-loop containing nucleotide triphosphate hydrolases"/>
    <property type="match status" value="1"/>
</dbReference>
<feature type="region of interest" description="Disordered" evidence="1">
    <location>
        <begin position="1"/>
        <end position="50"/>
    </location>
</feature>
<keyword evidence="4" id="KW-1185">Reference proteome</keyword>
<dbReference type="InterPro" id="IPR054289">
    <property type="entry name" value="DUF7025"/>
</dbReference>
<evidence type="ECO:0000256" key="1">
    <source>
        <dbReference type="SAM" id="MobiDB-lite"/>
    </source>
</evidence>
<sequence length="666" mass="74840">MSLHSPTLSRAEVNGQKANLRIDGKDDDEDQNTELDEEEASFEPPPKRTRQKIARVDKINTRSSKYVKSTKPRNVAKKYARYVIVVARVITAQGVWAGHYEIVIRGKLLCEKLTNIFKETAKVSFDANAPLDDFETELLFHAIKPLEIQLEDANKRLESQGRQDVDEIEQNELAGLIFELEAGLEFIREHHSGTLMELGNLVVLEMVNPITFELVWTLFEPGTLLYANNNLGDSCIYRARYCQKAKAQDGTLYWKITAEYVDSDGIKYGVVRAAEFAIPMFPGAVCIPDLEIFPFKYHPRMEDETQAILKRADKALELKGACLQEYKGRALNKKGVKFNLPKYSANPSTLTTKSHGRIILDAASYDRLYPEDEVVPYIRHPIPVENFTEEHKLLLSAVMYGFSLGDKIWGSFSVARCEGVQWNEKIVDKLVIPEEKKSFICSLVRAHGSDTEGFDDIVRDKGKGLIGLLSGPPGVGKTLTAEVVAEVAKRPLYMLSSGEMGDTLSSVQEHLDKTLELTEAWNAVLLLDEADVFLAQRDSENLQRNAITSVFLRKLEYYRGILLLTTNRLSSIDAAFQSRVHFFFQYSDLDVAARRTIWQTFLGIAAAGHQVTVDISPEDIEALAKIYLNGRQIKNIVSSSQAYAAEVKKPITLGIIRTAASFSEWT</sequence>
<evidence type="ECO:0000313" key="4">
    <source>
        <dbReference type="Proteomes" id="UP001221413"/>
    </source>
</evidence>
<dbReference type="PANTHER" id="PTHR46411:SF2">
    <property type="entry name" value="AAA+ ATPASE DOMAIN-CONTAINING PROTEIN"/>
    <property type="match status" value="1"/>
</dbReference>
<reference evidence="3" key="1">
    <citation type="submission" date="2023-01" db="EMBL/GenBank/DDBJ databases">
        <title>The chitinases involved in constricting ring structure development in the nematode-trapping fungus Drechslerella dactyloides.</title>
        <authorList>
            <person name="Wang R."/>
            <person name="Zhang L."/>
            <person name="Tang P."/>
            <person name="Li S."/>
            <person name="Liang L."/>
        </authorList>
    </citation>
    <scope>NUCLEOTIDE SEQUENCE</scope>
    <source>
        <strain evidence="3">YMF1.00031</strain>
    </source>
</reference>
<dbReference type="SUPFAM" id="SSF52540">
    <property type="entry name" value="P-loop containing nucleoside triphosphate hydrolases"/>
    <property type="match status" value="1"/>
</dbReference>
<dbReference type="Proteomes" id="UP001221413">
    <property type="component" value="Unassembled WGS sequence"/>
</dbReference>
<evidence type="ECO:0000313" key="3">
    <source>
        <dbReference type="EMBL" id="KAJ6256480.1"/>
    </source>
</evidence>
<proteinExistence type="predicted"/>
<dbReference type="InterPro" id="IPR027417">
    <property type="entry name" value="P-loop_NTPase"/>
</dbReference>
<keyword evidence="3" id="KW-0645">Protease</keyword>
<comment type="caution">
    <text evidence="3">The sequence shown here is derived from an EMBL/GenBank/DDBJ whole genome shotgun (WGS) entry which is preliminary data.</text>
</comment>
<dbReference type="AlphaFoldDB" id="A0AAD6NFL7"/>
<dbReference type="GO" id="GO:0016887">
    <property type="term" value="F:ATP hydrolysis activity"/>
    <property type="evidence" value="ECO:0007669"/>
    <property type="project" value="InterPro"/>
</dbReference>
<dbReference type="InterPro" id="IPR003593">
    <property type="entry name" value="AAA+_ATPase"/>
</dbReference>
<dbReference type="Pfam" id="PF22942">
    <property type="entry name" value="DUF7025"/>
    <property type="match status" value="1"/>
</dbReference>
<keyword evidence="3" id="KW-0482">Metalloprotease</keyword>
<dbReference type="InterPro" id="IPR003959">
    <property type="entry name" value="ATPase_AAA_core"/>
</dbReference>
<dbReference type="GO" id="GO:0005524">
    <property type="term" value="F:ATP binding"/>
    <property type="evidence" value="ECO:0007669"/>
    <property type="project" value="InterPro"/>
</dbReference>
<dbReference type="GO" id="GO:0008237">
    <property type="term" value="F:metallopeptidase activity"/>
    <property type="evidence" value="ECO:0007669"/>
    <property type="project" value="UniProtKB-KW"/>
</dbReference>